<dbReference type="EMBL" id="FNRA01000003">
    <property type="protein sequence ID" value="SEA52712.1"/>
    <property type="molecule type" value="Genomic_DNA"/>
</dbReference>
<dbReference type="AlphaFoldDB" id="A0A1H4BY01"/>
<name>A0A1H4BY01_9SPHI</name>
<dbReference type="Proteomes" id="UP000198850">
    <property type="component" value="Unassembled WGS sequence"/>
</dbReference>
<protein>
    <submittedName>
        <fullName evidence="1">Uncharacterized protein</fullName>
    </submittedName>
</protein>
<proteinExistence type="predicted"/>
<accession>A0A1H4BY01</accession>
<sequence length="172" mass="19432">MSTNRKESPKISTVKNKEQAQYVPSKYTYAHVATFHRTVLAILSQKKLTKLRVSDITTILDFIIILADLVDSPIILNERSKKKQKNSNTKSSADPFPKIKGLGVLSRSEKCLVALVTWMREVITIQDLTMEIVLEEYYTKFPYALKPPVVSDVGYVMPDTPNNTDKKNSGKP</sequence>
<reference evidence="1 2" key="1">
    <citation type="submission" date="2016-10" db="EMBL/GenBank/DDBJ databases">
        <authorList>
            <person name="de Groot N.N."/>
        </authorList>
    </citation>
    <scope>NUCLEOTIDE SEQUENCE [LARGE SCALE GENOMIC DNA]</scope>
    <source>
        <strain evidence="1 2">DSM 19033</strain>
    </source>
</reference>
<dbReference type="RefSeq" id="WP_090556103.1">
    <property type="nucleotide sequence ID" value="NZ_FNRA01000003.1"/>
</dbReference>
<evidence type="ECO:0000313" key="1">
    <source>
        <dbReference type="EMBL" id="SEA52712.1"/>
    </source>
</evidence>
<gene>
    <name evidence="1" type="ORF">SAMN05443550_103503</name>
</gene>
<keyword evidence="2" id="KW-1185">Reference proteome</keyword>
<dbReference type="OrthoDB" id="9855788at2"/>
<organism evidence="1 2">
    <name type="scientific">Pedobacter hartonius</name>
    <dbReference type="NCBI Taxonomy" id="425514"/>
    <lineage>
        <taxon>Bacteria</taxon>
        <taxon>Pseudomonadati</taxon>
        <taxon>Bacteroidota</taxon>
        <taxon>Sphingobacteriia</taxon>
        <taxon>Sphingobacteriales</taxon>
        <taxon>Sphingobacteriaceae</taxon>
        <taxon>Pedobacter</taxon>
    </lineage>
</organism>
<evidence type="ECO:0000313" key="2">
    <source>
        <dbReference type="Proteomes" id="UP000198850"/>
    </source>
</evidence>